<dbReference type="EMBL" id="BQNB010011636">
    <property type="protein sequence ID" value="GJS93158.1"/>
    <property type="molecule type" value="Genomic_DNA"/>
</dbReference>
<gene>
    <name evidence="1" type="ORF">Tco_0800126</name>
</gene>
<name>A0ABQ4ZWM8_9ASTR</name>
<keyword evidence="2" id="KW-1185">Reference proteome</keyword>
<evidence type="ECO:0000313" key="2">
    <source>
        <dbReference type="Proteomes" id="UP001151760"/>
    </source>
</evidence>
<dbReference type="Proteomes" id="UP001151760">
    <property type="component" value="Unassembled WGS sequence"/>
</dbReference>
<accession>A0ABQ4ZWM8</accession>
<reference evidence="1" key="2">
    <citation type="submission" date="2022-01" db="EMBL/GenBank/DDBJ databases">
        <authorList>
            <person name="Yamashiro T."/>
            <person name="Shiraishi A."/>
            <person name="Satake H."/>
            <person name="Nakayama K."/>
        </authorList>
    </citation>
    <scope>NUCLEOTIDE SEQUENCE</scope>
</reference>
<comment type="caution">
    <text evidence="1">The sequence shown here is derived from an EMBL/GenBank/DDBJ whole genome shotgun (WGS) entry which is preliminary data.</text>
</comment>
<proteinExistence type="predicted"/>
<evidence type="ECO:0000313" key="1">
    <source>
        <dbReference type="EMBL" id="GJS93158.1"/>
    </source>
</evidence>
<organism evidence="1 2">
    <name type="scientific">Tanacetum coccineum</name>
    <dbReference type="NCBI Taxonomy" id="301880"/>
    <lineage>
        <taxon>Eukaryota</taxon>
        <taxon>Viridiplantae</taxon>
        <taxon>Streptophyta</taxon>
        <taxon>Embryophyta</taxon>
        <taxon>Tracheophyta</taxon>
        <taxon>Spermatophyta</taxon>
        <taxon>Magnoliopsida</taxon>
        <taxon>eudicotyledons</taxon>
        <taxon>Gunneridae</taxon>
        <taxon>Pentapetalae</taxon>
        <taxon>asterids</taxon>
        <taxon>campanulids</taxon>
        <taxon>Asterales</taxon>
        <taxon>Asteraceae</taxon>
        <taxon>Asteroideae</taxon>
        <taxon>Anthemideae</taxon>
        <taxon>Anthemidinae</taxon>
        <taxon>Tanacetum</taxon>
    </lineage>
</organism>
<reference evidence="1" key="1">
    <citation type="journal article" date="2022" name="Int. J. Mol. Sci.">
        <title>Draft Genome of Tanacetum Coccineum: Genomic Comparison of Closely Related Tanacetum-Family Plants.</title>
        <authorList>
            <person name="Yamashiro T."/>
            <person name="Shiraishi A."/>
            <person name="Nakayama K."/>
            <person name="Satake H."/>
        </authorList>
    </citation>
    <scope>NUCLEOTIDE SEQUENCE</scope>
</reference>
<sequence>MDTAYGRRWIRRIGNCEHAFSCEDLALIRCISFLGYGVLFVSKYKVIDLYVDHSVCKEPVNVDHFFSKDIILYDPSNLDKFLDNDADEVLDDVSEDEWLQESLRKLPRFCQSSNNVDNVNQASNNEANVDQASNNVDNVVQARRNKTKDLVITEHVANEGNAVCEDESRNANVEWMGCKEYVQEVNEVFHVEEDIDFEDFDSGTDLGNEGVRKKAIRKLGKMNKVAAGKIWKKNFFVGQEFANSQLIKDRVTIVSVEQKRELHLKKNNKLMVRVICRGKLPVFTNNGPSVDDGPSNIDGLSEASGFAKSNKGTKNIDSLKSKKGSKDSNGCLWVL</sequence>
<protein>
    <submittedName>
        <fullName evidence="1">Uncharacterized protein</fullName>
    </submittedName>
</protein>